<dbReference type="EMBL" id="CP001349">
    <property type="protein sequence ID" value="ACL58529.1"/>
    <property type="molecule type" value="Genomic_DNA"/>
</dbReference>
<evidence type="ECO:0000256" key="1">
    <source>
        <dbReference type="ARBA" id="ARBA00004413"/>
    </source>
</evidence>
<evidence type="ECO:0000256" key="7">
    <source>
        <dbReference type="ARBA" id="ARBA00022795"/>
    </source>
</evidence>
<comment type="similarity">
    <text evidence="2">Belongs to the FliJ family.</text>
</comment>
<dbReference type="AlphaFoldDB" id="B8IQ29"/>
<dbReference type="OrthoDB" id="7871364at2"/>
<evidence type="ECO:0000256" key="2">
    <source>
        <dbReference type="ARBA" id="ARBA00010004"/>
    </source>
</evidence>
<accession>B8IQ29</accession>
<organism evidence="12 13">
    <name type="scientific">Methylobacterium nodulans (strain LMG 21967 / CNCM I-2342 / ORS 2060)</name>
    <dbReference type="NCBI Taxonomy" id="460265"/>
    <lineage>
        <taxon>Bacteria</taxon>
        <taxon>Pseudomonadati</taxon>
        <taxon>Pseudomonadota</taxon>
        <taxon>Alphaproteobacteria</taxon>
        <taxon>Hyphomicrobiales</taxon>
        <taxon>Methylobacteriaceae</taxon>
        <taxon>Methylobacterium</taxon>
    </lineage>
</organism>
<dbReference type="KEGG" id="mno:Mnod_3620"/>
<feature type="region of interest" description="Disordered" evidence="11">
    <location>
        <begin position="107"/>
        <end position="135"/>
    </location>
</feature>
<dbReference type="Pfam" id="PF02050">
    <property type="entry name" value="FliJ"/>
    <property type="match status" value="1"/>
</dbReference>
<dbReference type="GO" id="GO:0006935">
    <property type="term" value="P:chemotaxis"/>
    <property type="evidence" value="ECO:0007669"/>
    <property type="project" value="UniProtKB-KW"/>
</dbReference>
<dbReference type="InterPro" id="IPR053716">
    <property type="entry name" value="Flag_assembly_chemotaxis_eff"/>
</dbReference>
<keyword evidence="10" id="KW-1006">Bacterial flagellum protein export</keyword>
<keyword evidence="8" id="KW-0653">Protein transport</keyword>
<dbReference type="STRING" id="460265.Mnod_3620"/>
<evidence type="ECO:0000256" key="4">
    <source>
        <dbReference type="ARBA" id="ARBA00022448"/>
    </source>
</evidence>
<name>B8IQ29_METNO</name>
<evidence type="ECO:0000256" key="6">
    <source>
        <dbReference type="ARBA" id="ARBA00022500"/>
    </source>
</evidence>
<dbReference type="RefSeq" id="WP_015930185.1">
    <property type="nucleotide sequence ID" value="NC_011894.1"/>
</dbReference>
<dbReference type="InterPro" id="IPR012823">
    <property type="entry name" value="Flagell_FliJ"/>
</dbReference>
<evidence type="ECO:0000256" key="11">
    <source>
        <dbReference type="SAM" id="MobiDB-lite"/>
    </source>
</evidence>
<dbReference type="Gene3D" id="1.10.287.1700">
    <property type="match status" value="1"/>
</dbReference>
<comment type="subcellular location">
    <subcellularLocation>
        <location evidence="1">Cell membrane</location>
        <topology evidence="1">Peripheral membrane protein</topology>
        <orientation evidence="1">Cytoplasmic side</orientation>
    </subcellularLocation>
</comment>
<evidence type="ECO:0000256" key="8">
    <source>
        <dbReference type="ARBA" id="ARBA00022927"/>
    </source>
</evidence>
<dbReference type="GO" id="GO:0005886">
    <property type="term" value="C:plasma membrane"/>
    <property type="evidence" value="ECO:0007669"/>
    <property type="project" value="UniProtKB-SubCell"/>
</dbReference>
<dbReference type="Proteomes" id="UP000008207">
    <property type="component" value="Chromosome"/>
</dbReference>
<proteinExistence type="inferred from homology"/>
<dbReference type="GO" id="GO:0071973">
    <property type="term" value="P:bacterial-type flagellum-dependent cell motility"/>
    <property type="evidence" value="ECO:0007669"/>
    <property type="project" value="InterPro"/>
</dbReference>
<keyword evidence="13" id="KW-1185">Reference proteome</keyword>
<evidence type="ECO:0000313" key="12">
    <source>
        <dbReference type="EMBL" id="ACL58529.1"/>
    </source>
</evidence>
<keyword evidence="12" id="KW-0969">Cilium</keyword>
<evidence type="ECO:0000256" key="3">
    <source>
        <dbReference type="ARBA" id="ARBA00020392"/>
    </source>
</evidence>
<keyword evidence="12" id="KW-0282">Flagellum</keyword>
<dbReference type="HOGENOM" id="CLU_158714_0_0_5"/>
<dbReference type="GO" id="GO:0044781">
    <property type="term" value="P:bacterial-type flagellum organization"/>
    <property type="evidence" value="ECO:0007669"/>
    <property type="project" value="UniProtKB-KW"/>
</dbReference>
<reference evidence="12 13" key="1">
    <citation type="submission" date="2009-01" db="EMBL/GenBank/DDBJ databases">
        <title>Complete sequence of chromosome of Methylobacterium nodulans ORS 2060.</title>
        <authorList>
            <consortium name="US DOE Joint Genome Institute"/>
            <person name="Lucas S."/>
            <person name="Copeland A."/>
            <person name="Lapidus A."/>
            <person name="Glavina del Rio T."/>
            <person name="Dalin E."/>
            <person name="Tice H."/>
            <person name="Bruce D."/>
            <person name="Goodwin L."/>
            <person name="Pitluck S."/>
            <person name="Sims D."/>
            <person name="Brettin T."/>
            <person name="Detter J.C."/>
            <person name="Han C."/>
            <person name="Larimer F."/>
            <person name="Land M."/>
            <person name="Hauser L."/>
            <person name="Kyrpides N."/>
            <person name="Ivanova N."/>
            <person name="Marx C.J."/>
            <person name="Richardson P."/>
        </authorList>
    </citation>
    <scope>NUCLEOTIDE SEQUENCE [LARGE SCALE GENOMIC DNA]</scope>
    <source>
        <strain evidence="13">LMG 21967 / CNCM I-2342 / ORS 2060</strain>
    </source>
</reference>
<keyword evidence="4" id="KW-0813">Transport</keyword>
<sequence>MKSRDTLIRLRRFQVDEKRRRVTQIEMMIADFARMAAELDREIAQEEQRAGISDPAHFAYPTYARAAAQRRDNIRHSASDLDAQLAEAKAALAEAFEELKKVEILDDRERSAERAAETARDQAEMDAIGLNRARA</sequence>
<dbReference type="eggNOG" id="ENOG50323UI">
    <property type="taxonomic scope" value="Bacteria"/>
</dbReference>
<evidence type="ECO:0000256" key="5">
    <source>
        <dbReference type="ARBA" id="ARBA00022475"/>
    </source>
</evidence>
<dbReference type="NCBIfam" id="TIGR02473">
    <property type="entry name" value="flagell_FliJ"/>
    <property type="match status" value="1"/>
</dbReference>
<evidence type="ECO:0000313" key="13">
    <source>
        <dbReference type="Proteomes" id="UP000008207"/>
    </source>
</evidence>
<keyword evidence="7" id="KW-1005">Bacterial flagellum biogenesis</keyword>
<dbReference type="GO" id="GO:0015031">
    <property type="term" value="P:protein transport"/>
    <property type="evidence" value="ECO:0007669"/>
    <property type="project" value="UniProtKB-KW"/>
</dbReference>
<keyword evidence="9" id="KW-0472">Membrane</keyword>
<evidence type="ECO:0000256" key="9">
    <source>
        <dbReference type="ARBA" id="ARBA00023136"/>
    </source>
</evidence>
<dbReference type="GO" id="GO:0009288">
    <property type="term" value="C:bacterial-type flagellum"/>
    <property type="evidence" value="ECO:0007669"/>
    <property type="project" value="InterPro"/>
</dbReference>
<keyword evidence="5" id="KW-1003">Cell membrane</keyword>
<gene>
    <name evidence="12" type="ordered locus">Mnod_3620</name>
</gene>
<keyword evidence="6" id="KW-0145">Chemotaxis</keyword>
<feature type="compositionally biased region" description="Basic and acidic residues" evidence="11">
    <location>
        <begin position="107"/>
        <end position="123"/>
    </location>
</feature>
<keyword evidence="12" id="KW-0966">Cell projection</keyword>
<protein>
    <recommendedName>
        <fullName evidence="3">Flagellar FliJ protein</fullName>
    </recommendedName>
</protein>
<evidence type="ECO:0000256" key="10">
    <source>
        <dbReference type="ARBA" id="ARBA00023225"/>
    </source>
</evidence>